<evidence type="ECO:0000256" key="1">
    <source>
        <dbReference type="SAM" id="MobiDB-lite"/>
    </source>
</evidence>
<dbReference type="RefSeq" id="WP_281483208.1">
    <property type="nucleotide sequence ID" value="NZ_CP124543.1"/>
</dbReference>
<accession>A0AAJ6P9N9</accession>
<feature type="compositionally biased region" description="Basic and acidic residues" evidence="1">
    <location>
        <begin position="20"/>
        <end position="29"/>
    </location>
</feature>
<keyword evidence="4" id="KW-1185">Reference proteome</keyword>
<dbReference type="EMBL" id="CP124543">
    <property type="protein sequence ID" value="WGV25951.1"/>
    <property type="molecule type" value="Genomic_DNA"/>
</dbReference>
<proteinExistence type="predicted"/>
<evidence type="ECO:0000313" key="2">
    <source>
        <dbReference type="EMBL" id="WGV25935.1"/>
    </source>
</evidence>
<dbReference type="Proteomes" id="UP001223520">
    <property type="component" value="Chromosome"/>
</dbReference>
<protein>
    <submittedName>
        <fullName evidence="2">Uncharacterized protein</fullName>
    </submittedName>
</protein>
<dbReference type="KEGG" id="hbq:QI031_00045"/>
<feature type="compositionally biased region" description="Polar residues" evidence="1">
    <location>
        <begin position="1"/>
        <end position="12"/>
    </location>
</feature>
<dbReference type="AlphaFoldDB" id="A0AAJ6P9N9"/>
<dbReference type="EMBL" id="CP124543">
    <property type="protein sequence ID" value="WGV25935.1"/>
    <property type="molecule type" value="Genomic_DNA"/>
</dbReference>
<evidence type="ECO:0000313" key="4">
    <source>
        <dbReference type="Proteomes" id="UP001223520"/>
    </source>
</evidence>
<reference evidence="2 4" key="1">
    <citation type="journal article" date="2023" name="Limnol Oceanogr Lett">
        <title>Environmental adaptations by the intertidal Antarctic cyanobacterium Halotia branconii CENA392 as revealed using long-read genome sequencing.</title>
        <authorList>
            <person name="Dextro R.B."/>
            <person name="Delbaje E."/>
            <person name="Freitas P.N.N."/>
            <person name="Geraldes V."/>
            <person name="Pinto E."/>
            <person name="Long P.F."/>
            <person name="Fiore M.F."/>
        </authorList>
    </citation>
    <scope>NUCLEOTIDE SEQUENCE [LARGE SCALE GENOMIC DNA]</scope>
    <source>
        <strain evidence="2 4">CENA392</strain>
    </source>
</reference>
<name>A0AAJ6P9N9_9CYAN</name>
<sequence>MKIQENGKTSEASRGRKKRVSEPQRERLEFVPVQSKVNGIEQIGTGSEDRQRGDTTGAREQGEATSGKVLERLEFIENAYLNYVDDQQQHLEIRLLETKKQKEVFKKAVQELKQEIYDLVSTEATENKE</sequence>
<feature type="region of interest" description="Disordered" evidence="1">
    <location>
        <begin position="1"/>
        <end position="66"/>
    </location>
</feature>
<dbReference type="KEGG" id="hbq:QI031_30235"/>
<evidence type="ECO:0000313" key="3">
    <source>
        <dbReference type="EMBL" id="WGV25951.1"/>
    </source>
</evidence>
<organism evidence="2 4">
    <name type="scientific">Halotia branconii CENA392</name>
    <dbReference type="NCBI Taxonomy" id="1539056"/>
    <lineage>
        <taxon>Bacteria</taxon>
        <taxon>Bacillati</taxon>
        <taxon>Cyanobacteriota</taxon>
        <taxon>Cyanophyceae</taxon>
        <taxon>Nostocales</taxon>
        <taxon>Nodulariaceae</taxon>
        <taxon>Halotia</taxon>
    </lineage>
</organism>
<gene>
    <name evidence="3" type="ORF">QI031_00045</name>
    <name evidence="2" type="ORF">QI031_30235</name>
</gene>